<keyword evidence="1" id="KW-1133">Transmembrane helix</keyword>
<accession>A0A224Z5Z6</accession>
<keyword evidence="1" id="KW-0472">Membrane</keyword>
<sequence>MRKLSLSLARIDRIGHALYADDITIWCTGGRDGDVEDSLQQALRCTEEFLDNTGLHLLTAISELLQKKNHKMMCILVMAASTIILIILLFAFKL</sequence>
<evidence type="ECO:0000256" key="1">
    <source>
        <dbReference type="SAM" id="Phobius"/>
    </source>
</evidence>
<evidence type="ECO:0000313" key="2">
    <source>
        <dbReference type="EMBL" id="MAA23639.1"/>
    </source>
</evidence>
<protein>
    <submittedName>
        <fullName evidence="2">Tick transposon</fullName>
    </submittedName>
</protein>
<reference evidence="2" key="1">
    <citation type="journal article" date="2017" name="Parasit. Vectors">
        <title>Sialotranscriptomics of Rhipicephalus zambeziensis reveals intricate expression profiles of secretory proteins and suggests tight temporal transcriptional regulation during blood-feeding.</title>
        <authorList>
            <person name="de Castro M.H."/>
            <person name="de Klerk D."/>
            <person name="Pienaar R."/>
            <person name="Rees D.J.G."/>
            <person name="Mans B.J."/>
        </authorList>
    </citation>
    <scope>NUCLEOTIDE SEQUENCE</scope>
    <source>
        <tissue evidence="2">Salivary glands</tissue>
    </source>
</reference>
<dbReference type="AlphaFoldDB" id="A0A224Z5Z6"/>
<dbReference type="EMBL" id="GFPF01012493">
    <property type="protein sequence ID" value="MAA23639.1"/>
    <property type="molecule type" value="Transcribed_RNA"/>
</dbReference>
<proteinExistence type="predicted"/>
<name>A0A224Z5Z6_9ACAR</name>
<organism evidence="2">
    <name type="scientific">Rhipicephalus zambeziensis</name>
    <dbReference type="NCBI Taxonomy" id="60191"/>
    <lineage>
        <taxon>Eukaryota</taxon>
        <taxon>Metazoa</taxon>
        <taxon>Ecdysozoa</taxon>
        <taxon>Arthropoda</taxon>
        <taxon>Chelicerata</taxon>
        <taxon>Arachnida</taxon>
        <taxon>Acari</taxon>
        <taxon>Parasitiformes</taxon>
        <taxon>Ixodida</taxon>
        <taxon>Ixodoidea</taxon>
        <taxon>Ixodidae</taxon>
        <taxon>Rhipicephalinae</taxon>
        <taxon>Rhipicephalus</taxon>
        <taxon>Rhipicephalus</taxon>
    </lineage>
</organism>
<feature type="transmembrane region" description="Helical" evidence="1">
    <location>
        <begin position="72"/>
        <end position="92"/>
    </location>
</feature>
<keyword evidence="1" id="KW-0812">Transmembrane</keyword>